<dbReference type="RefSeq" id="WP_123669561.1">
    <property type="nucleotide sequence ID" value="NZ_RJKE01000001.1"/>
</dbReference>
<name>A0A3N1DAU0_9ACTN</name>
<dbReference type="Pfam" id="PF13424">
    <property type="entry name" value="TPR_12"/>
    <property type="match status" value="3"/>
</dbReference>
<accession>A0A3N1DAU0</accession>
<dbReference type="PANTHER" id="PTHR46082">
    <property type="entry name" value="ATP/GTP-BINDING PROTEIN-RELATED"/>
    <property type="match status" value="1"/>
</dbReference>
<evidence type="ECO:0000313" key="3">
    <source>
        <dbReference type="Proteomes" id="UP000272400"/>
    </source>
</evidence>
<dbReference type="OrthoDB" id="580767at2"/>
<comment type="caution">
    <text evidence="2">The sequence shown here is derived from an EMBL/GenBank/DDBJ whole genome shotgun (WGS) entry which is preliminary data.</text>
</comment>
<dbReference type="NCBIfam" id="NF040586">
    <property type="entry name" value="FxSxx_TPR"/>
    <property type="match status" value="1"/>
</dbReference>
<sequence>MVKSRSAGVPGRPLGRVPDVWGKVPPRNKNFTGREDLLTRLRERVTGQVTAVVPHALHGLGGVGKTQMAVEYSYRYRQEYDLVWWVPADQPALVRSSLAALAPHLGLPPATATGIEDAANAVLDALRRGEPYARWLLVFDNADQPEDLKDVLPQGPGHVLITSRNHRWEGVVDTVPVDVFTRAESIQFLAKRVPRTVGGADADRLAHELGDLPLALEQAGALQAETGMPVTQYLELLTERTAQLLSEGKPSEYPVSMTAAWGLSVASLSGTMPEAIELLRCCAFFGPEPIPRDVFSQPSGDLGPKLAALLRDPIRLSRAVGELGRYALAKIDASARTIQVHRLIQALVREELDAGEQRRFRHEVHVLLAMAAPGTPDDRTSWPAYYDLLGHIQPSGVAESTEPEVRQLALDVVRYLYASGGYASARLFVQGFIDRWSEDGAPDDLDVLKARRQLGNVLRELGLYQAAYELNQVTLELHRGRAHPEEQEVLRLVNTIGADLRARGDFPAARAHDLESRERHEAVIGENEPHTLRVINSLALDYGLISDYQQSKRLHEEGYMRMRALGRRAGAVDVLAPWSGLARAVRLCGDYAEACDVGEEAYHYGVNELGADHPWTLRTGKDLSIAWRRVGELDRALELALEMHARYVRLYGLSHPDTLASAMCLANVQRALGDLDSAVELAADTVNRYPNVYGPEHPYNHGCAGNLAILRRATGESEAARALNEAALAGLEAKLGRDHHYPLTVAANLASDYADLGRLDESVTLGTDTRVRLTRVLGPRHPMTLSCTANLSADLTLLDRKDESDALFTSTLEAYSATLGLAHPDAVVAQDRRHLDSDFDPPPI</sequence>
<gene>
    <name evidence="2" type="ORF">EDD29_8363</name>
</gene>
<dbReference type="EMBL" id="RJKE01000001">
    <property type="protein sequence ID" value="ROO90630.1"/>
    <property type="molecule type" value="Genomic_DNA"/>
</dbReference>
<dbReference type="Pfam" id="PF25000">
    <property type="entry name" value="DUF7779"/>
    <property type="match status" value="1"/>
</dbReference>
<reference evidence="2 3" key="1">
    <citation type="submission" date="2018-11" db="EMBL/GenBank/DDBJ databases">
        <title>Sequencing the genomes of 1000 actinobacteria strains.</title>
        <authorList>
            <person name="Klenk H.-P."/>
        </authorList>
    </citation>
    <scope>NUCLEOTIDE SEQUENCE [LARGE SCALE GENOMIC DNA]</scope>
    <source>
        <strain evidence="2 3">DSM 44254</strain>
    </source>
</reference>
<dbReference type="InterPro" id="IPR056681">
    <property type="entry name" value="DUF7779"/>
</dbReference>
<dbReference type="SUPFAM" id="SSF48452">
    <property type="entry name" value="TPR-like"/>
    <property type="match status" value="3"/>
</dbReference>
<dbReference type="PANTHER" id="PTHR46082:SF6">
    <property type="entry name" value="AAA+ ATPASE DOMAIN-CONTAINING PROTEIN-RELATED"/>
    <property type="match status" value="1"/>
</dbReference>
<dbReference type="Gene3D" id="1.25.40.10">
    <property type="entry name" value="Tetratricopeptide repeat domain"/>
    <property type="match status" value="3"/>
</dbReference>
<feature type="domain" description="DUF7779" evidence="1">
    <location>
        <begin position="271"/>
        <end position="354"/>
    </location>
</feature>
<dbReference type="Proteomes" id="UP000272400">
    <property type="component" value="Unassembled WGS sequence"/>
</dbReference>
<proteinExistence type="predicted"/>
<keyword evidence="3" id="KW-1185">Reference proteome</keyword>
<organism evidence="2 3">
    <name type="scientific">Actinocorallia herbida</name>
    <dbReference type="NCBI Taxonomy" id="58109"/>
    <lineage>
        <taxon>Bacteria</taxon>
        <taxon>Bacillati</taxon>
        <taxon>Actinomycetota</taxon>
        <taxon>Actinomycetes</taxon>
        <taxon>Streptosporangiales</taxon>
        <taxon>Thermomonosporaceae</taxon>
        <taxon>Actinocorallia</taxon>
    </lineage>
</organism>
<dbReference type="Gene3D" id="3.40.50.300">
    <property type="entry name" value="P-loop containing nucleotide triphosphate hydrolases"/>
    <property type="match status" value="1"/>
</dbReference>
<dbReference type="InterPro" id="IPR011990">
    <property type="entry name" value="TPR-like_helical_dom_sf"/>
</dbReference>
<evidence type="ECO:0000313" key="2">
    <source>
        <dbReference type="EMBL" id="ROO90630.1"/>
    </source>
</evidence>
<dbReference type="InterPro" id="IPR027417">
    <property type="entry name" value="P-loop_NTPase"/>
</dbReference>
<evidence type="ECO:0000259" key="1">
    <source>
        <dbReference type="Pfam" id="PF25000"/>
    </source>
</evidence>
<dbReference type="AlphaFoldDB" id="A0A3N1DAU0"/>
<dbReference type="SUPFAM" id="SSF52540">
    <property type="entry name" value="P-loop containing nucleoside triphosphate hydrolases"/>
    <property type="match status" value="1"/>
</dbReference>
<dbReference type="InterPro" id="IPR053137">
    <property type="entry name" value="NLR-like"/>
</dbReference>
<dbReference type="Pfam" id="PF13374">
    <property type="entry name" value="TPR_10"/>
    <property type="match status" value="1"/>
</dbReference>
<protein>
    <submittedName>
        <fullName evidence="2">Tetratricopeptide repeat protein</fullName>
    </submittedName>
</protein>